<comment type="catalytic activity">
    <reaction evidence="10">
        <text>ATP + H2O = ADP + phosphate + H(+)</text>
        <dbReference type="Rhea" id="RHEA:13065"/>
        <dbReference type="ChEBI" id="CHEBI:15377"/>
        <dbReference type="ChEBI" id="CHEBI:15378"/>
        <dbReference type="ChEBI" id="CHEBI:30616"/>
        <dbReference type="ChEBI" id="CHEBI:43474"/>
        <dbReference type="ChEBI" id="CHEBI:456216"/>
        <dbReference type="EC" id="5.6.2.4"/>
    </reaction>
</comment>
<evidence type="ECO:0000256" key="1">
    <source>
        <dbReference type="ARBA" id="ARBA00009922"/>
    </source>
</evidence>
<dbReference type="PROSITE" id="PS51198">
    <property type="entry name" value="UVRD_HELICASE_ATP_BIND"/>
    <property type="match status" value="1"/>
</dbReference>
<comment type="similarity">
    <text evidence="1">Belongs to the helicase family. UvrD subfamily.</text>
</comment>
<dbReference type="RefSeq" id="WP_349144018.1">
    <property type="nucleotide sequence ID" value="NZ_JBBMFC010000006.1"/>
</dbReference>
<evidence type="ECO:0000256" key="7">
    <source>
        <dbReference type="ARBA" id="ARBA00023235"/>
    </source>
</evidence>
<evidence type="ECO:0000256" key="11">
    <source>
        <dbReference type="PROSITE-ProRule" id="PRU00560"/>
    </source>
</evidence>
<dbReference type="Pfam" id="PF00580">
    <property type="entry name" value="UvrD-helicase"/>
    <property type="match status" value="1"/>
</dbReference>
<evidence type="ECO:0000256" key="6">
    <source>
        <dbReference type="ARBA" id="ARBA00023125"/>
    </source>
</evidence>
<evidence type="ECO:0000313" key="16">
    <source>
        <dbReference type="Proteomes" id="UP001470288"/>
    </source>
</evidence>
<dbReference type="PANTHER" id="PTHR11070">
    <property type="entry name" value="UVRD / RECB / PCRA DNA HELICASE FAMILY MEMBER"/>
    <property type="match status" value="1"/>
</dbReference>
<dbReference type="Gene3D" id="1.10.10.160">
    <property type="match status" value="1"/>
</dbReference>
<feature type="binding site" evidence="11">
    <location>
        <begin position="23"/>
        <end position="30"/>
    </location>
    <ligand>
        <name>ATP</name>
        <dbReference type="ChEBI" id="CHEBI:30616"/>
    </ligand>
</feature>
<dbReference type="SUPFAM" id="SSF52540">
    <property type="entry name" value="P-loop containing nucleoside triphosphate hydrolases"/>
    <property type="match status" value="1"/>
</dbReference>
<evidence type="ECO:0000256" key="8">
    <source>
        <dbReference type="ARBA" id="ARBA00034617"/>
    </source>
</evidence>
<feature type="domain" description="UvrD-like helicase C-terminal" evidence="14">
    <location>
        <begin position="284"/>
        <end position="546"/>
    </location>
</feature>
<dbReference type="InterPro" id="IPR014017">
    <property type="entry name" value="DNA_helicase_UvrD-like_C"/>
</dbReference>
<dbReference type="InterPro" id="IPR014016">
    <property type="entry name" value="UvrD-like_ATP-bd"/>
</dbReference>
<evidence type="ECO:0000313" key="15">
    <source>
        <dbReference type="EMBL" id="MEQ2578204.1"/>
    </source>
</evidence>
<dbReference type="Gene3D" id="1.10.486.10">
    <property type="entry name" value="PCRA, domain 4"/>
    <property type="match status" value="1"/>
</dbReference>
<sequence>MSSFTKSQSEAIRHVDGPLLVLAGPGSGKTTVVTKRVQYLVQDCSISPSSILVITFTKAAATEMKERFTRLMEQQAQPPGGYGNVSFGTFHAVFFNILKLSYGFTVANIITEETRRQYLKESVDRMKLEIDDENEFLTGIAGEISLIKNERVELEHYFSKNCSEEVFRKIYEGYEERKKRARLIDFDDMLVYTWELLSQRKDILSAWQKKYQYILVDEFQDINRLQYDILRLLAEPENNLFIVGDDDQSIYRFRGARPEIMLNFRKDYPQSGQVLLNDNFRSTTQIVEAAGRVIARNKTRFPKNIIARGGDGALVRSLEFPDQQQECTYILREIQNWQARGGLLRQVAVIYRTNTQPRVVIQKLMEYNLPFRVRDQVPNLFQHWIARDLFCYMRLAMGSGLRKDLLPVLNRPKRYLSRECLNDERISWEYMLNFYKDKRYVCDRIERLQYDLKMMSRMGPFAAINYIRHVIGYEEYLKEYAGFRRMNVEDLLEVLSDLQESAREYHTYEEWFIYIEKYTEEMEQLKKRQQEVKDGVHLTTMHSSKGLEYEKVFILDAAEGITPYKKAVLEPDLEEERRMFYVAMTRAKKELTICWTKKVGSHEKKPSRFLEEMQEEV</sequence>
<keyword evidence="2 11" id="KW-0547">Nucleotide-binding</keyword>
<dbReference type="Pfam" id="PF13361">
    <property type="entry name" value="UvrD_C"/>
    <property type="match status" value="1"/>
</dbReference>
<dbReference type="EC" id="5.6.2.4" evidence="9"/>
<evidence type="ECO:0000259" key="14">
    <source>
        <dbReference type="PROSITE" id="PS51217"/>
    </source>
</evidence>
<proteinExistence type="inferred from homology"/>
<keyword evidence="3 11" id="KW-0378">Hydrolase</keyword>
<evidence type="ECO:0000256" key="12">
    <source>
        <dbReference type="SAM" id="Coils"/>
    </source>
</evidence>
<name>A0ABV1I0P2_9FIRM</name>
<organism evidence="15 16">
    <name type="scientific">Hominiventricola aquisgranensis</name>
    <dbReference type="NCBI Taxonomy" id="3133164"/>
    <lineage>
        <taxon>Bacteria</taxon>
        <taxon>Bacillati</taxon>
        <taxon>Bacillota</taxon>
        <taxon>Clostridia</taxon>
        <taxon>Lachnospirales</taxon>
        <taxon>Lachnospiraceae</taxon>
        <taxon>Hominiventricola</taxon>
    </lineage>
</organism>
<dbReference type="PROSITE" id="PS51217">
    <property type="entry name" value="UVRD_HELICASE_CTER"/>
    <property type="match status" value="1"/>
</dbReference>
<dbReference type="PANTHER" id="PTHR11070:SF2">
    <property type="entry name" value="ATP-DEPENDENT DNA HELICASE SRS2"/>
    <property type="match status" value="1"/>
</dbReference>
<dbReference type="Proteomes" id="UP001470288">
    <property type="component" value="Unassembled WGS sequence"/>
</dbReference>
<dbReference type="InterPro" id="IPR027417">
    <property type="entry name" value="P-loop_NTPase"/>
</dbReference>
<feature type="coiled-coil region" evidence="12">
    <location>
        <begin position="508"/>
        <end position="535"/>
    </location>
</feature>
<evidence type="ECO:0000256" key="9">
    <source>
        <dbReference type="ARBA" id="ARBA00034808"/>
    </source>
</evidence>
<comment type="catalytic activity">
    <reaction evidence="8">
        <text>Couples ATP hydrolysis with the unwinding of duplex DNA by translocating in the 3'-5' direction.</text>
        <dbReference type="EC" id="5.6.2.4"/>
    </reaction>
</comment>
<keyword evidence="6" id="KW-0238">DNA-binding</keyword>
<dbReference type="EMBL" id="JBBMFC010000006">
    <property type="protein sequence ID" value="MEQ2578204.1"/>
    <property type="molecule type" value="Genomic_DNA"/>
</dbReference>
<keyword evidence="16" id="KW-1185">Reference proteome</keyword>
<keyword evidence="12" id="KW-0175">Coiled coil</keyword>
<dbReference type="InterPro" id="IPR013986">
    <property type="entry name" value="DExx_box_DNA_helicase_dom_sf"/>
</dbReference>
<feature type="domain" description="UvrD-like helicase ATP-binding" evidence="13">
    <location>
        <begin position="2"/>
        <end position="283"/>
    </location>
</feature>
<keyword evidence="7" id="KW-0413">Isomerase</keyword>
<keyword evidence="5 11" id="KW-0067">ATP-binding</keyword>
<keyword evidence="4 11" id="KW-0347">Helicase</keyword>
<dbReference type="InterPro" id="IPR000212">
    <property type="entry name" value="DNA_helicase_UvrD/REP"/>
</dbReference>
<evidence type="ECO:0000259" key="13">
    <source>
        <dbReference type="PROSITE" id="PS51198"/>
    </source>
</evidence>
<gene>
    <name evidence="15" type="ORF">WMO62_05000</name>
</gene>
<evidence type="ECO:0000256" key="3">
    <source>
        <dbReference type="ARBA" id="ARBA00022801"/>
    </source>
</evidence>
<dbReference type="CDD" id="cd17932">
    <property type="entry name" value="DEXQc_UvrD"/>
    <property type="match status" value="1"/>
</dbReference>
<comment type="caution">
    <text evidence="15">The sequence shown here is derived from an EMBL/GenBank/DDBJ whole genome shotgun (WGS) entry which is preliminary data.</text>
</comment>
<accession>A0ABV1I0P2</accession>
<evidence type="ECO:0000256" key="5">
    <source>
        <dbReference type="ARBA" id="ARBA00022840"/>
    </source>
</evidence>
<dbReference type="CDD" id="cd18807">
    <property type="entry name" value="SF1_C_UvrD"/>
    <property type="match status" value="1"/>
</dbReference>
<evidence type="ECO:0000256" key="4">
    <source>
        <dbReference type="ARBA" id="ARBA00022806"/>
    </source>
</evidence>
<protein>
    <recommendedName>
        <fullName evidence="9">DNA 3'-5' helicase</fullName>
        <ecNumber evidence="9">5.6.2.4</ecNumber>
    </recommendedName>
</protein>
<dbReference type="GO" id="GO:0004386">
    <property type="term" value="F:helicase activity"/>
    <property type="evidence" value="ECO:0007669"/>
    <property type="project" value="UniProtKB-KW"/>
</dbReference>
<dbReference type="Gene3D" id="3.40.50.300">
    <property type="entry name" value="P-loop containing nucleotide triphosphate hydrolases"/>
    <property type="match status" value="2"/>
</dbReference>
<evidence type="ECO:0000256" key="2">
    <source>
        <dbReference type="ARBA" id="ARBA00022741"/>
    </source>
</evidence>
<evidence type="ECO:0000256" key="10">
    <source>
        <dbReference type="ARBA" id="ARBA00048988"/>
    </source>
</evidence>
<dbReference type="GO" id="GO:0016787">
    <property type="term" value="F:hydrolase activity"/>
    <property type="evidence" value="ECO:0007669"/>
    <property type="project" value="UniProtKB-KW"/>
</dbReference>
<reference evidence="15 16" key="1">
    <citation type="submission" date="2024-03" db="EMBL/GenBank/DDBJ databases">
        <title>Human intestinal bacterial collection.</title>
        <authorList>
            <person name="Pauvert C."/>
            <person name="Hitch T.C.A."/>
            <person name="Clavel T."/>
        </authorList>
    </citation>
    <scope>NUCLEOTIDE SEQUENCE [LARGE SCALE GENOMIC DNA]</scope>
    <source>
        <strain evidence="15 16">CLA-AA-H78B</strain>
    </source>
</reference>